<keyword evidence="2" id="KW-1185">Reference proteome</keyword>
<dbReference type="EMBL" id="CAJVPY010008791">
    <property type="protein sequence ID" value="CAG8700753.1"/>
    <property type="molecule type" value="Genomic_DNA"/>
</dbReference>
<evidence type="ECO:0000313" key="2">
    <source>
        <dbReference type="Proteomes" id="UP000789405"/>
    </source>
</evidence>
<name>A0A9N9N3X9_9GLOM</name>
<organism evidence="1 2">
    <name type="scientific">Dentiscutata erythropus</name>
    <dbReference type="NCBI Taxonomy" id="1348616"/>
    <lineage>
        <taxon>Eukaryota</taxon>
        <taxon>Fungi</taxon>
        <taxon>Fungi incertae sedis</taxon>
        <taxon>Mucoromycota</taxon>
        <taxon>Glomeromycotina</taxon>
        <taxon>Glomeromycetes</taxon>
        <taxon>Diversisporales</taxon>
        <taxon>Gigasporaceae</taxon>
        <taxon>Dentiscutata</taxon>
    </lineage>
</organism>
<sequence>MLLPPLEVYNSAEELFLNAQRFANSQGYVLIKKRTRKDNHAPEIEEDVSYSEDSFQSLLQDLQQ</sequence>
<dbReference type="AlphaFoldDB" id="A0A9N9N3X9"/>
<dbReference type="Proteomes" id="UP000789405">
    <property type="component" value="Unassembled WGS sequence"/>
</dbReference>
<evidence type="ECO:0000313" key="1">
    <source>
        <dbReference type="EMBL" id="CAG8700753.1"/>
    </source>
</evidence>
<comment type="caution">
    <text evidence="1">The sequence shown here is derived from an EMBL/GenBank/DDBJ whole genome shotgun (WGS) entry which is preliminary data.</text>
</comment>
<protein>
    <submittedName>
        <fullName evidence="1">9110_t:CDS:1</fullName>
    </submittedName>
</protein>
<gene>
    <name evidence="1" type="ORF">DERYTH_LOCUS12971</name>
</gene>
<proteinExistence type="predicted"/>
<reference evidence="1" key="1">
    <citation type="submission" date="2021-06" db="EMBL/GenBank/DDBJ databases">
        <authorList>
            <person name="Kallberg Y."/>
            <person name="Tangrot J."/>
            <person name="Rosling A."/>
        </authorList>
    </citation>
    <scope>NUCLEOTIDE SEQUENCE</scope>
    <source>
        <strain evidence="1">MA453B</strain>
    </source>
</reference>
<accession>A0A9N9N3X9</accession>
<dbReference type="OrthoDB" id="2430998at2759"/>
<feature type="non-terminal residue" evidence="1">
    <location>
        <position position="64"/>
    </location>
</feature>